<name>A0ABU2T3Z0_9ACTN</name>
<evidence type="ECO:0000256" key="1">
    <source>
        <dbReference type="SAM" id="Coils"/>
    </source>
</evidence>
<dbReference type="RefSeq" id="WP_311623245.1">
    <property type="nucleotide sequence ID" value="NZ_JAVRFE010000009.1"/>
</dbReference>
<comment type="caution">
    <text evidence="2">The sequence shown here is derived from an EMBL/GenBank/DDBJ whole genome shotgun (WGS) entry which is preliminary data.</text>
</comment>
<evidence type="ECO:0000313" key="2">
    <source>
        <dbReference type="EMBL" id="MDT0455953.1"/>
    </source>
</evidence>
<dbReference type="Gene3D" id="3.40.50.150">
    <property type="entry name" value="Vaccinia Virus protein VP39"/>
    <property type="match status" value="1"/>
</dbReference>
<feature type="coiled-coil region" evidence="1">
    <location>
        <begin position="6"/>
        <end position="48"/>
    </location>
</feature>
<sequence length="233" mass="26531">MEALSLDSLRTLYTKYEADLRKVKDAQRSLLRERGKAMKAQLDDVEAEISYMRLRELRPAKVVEIGTFYGWSTIWQLSALRDNGTGHLYSFDIVDHVVRNVPGELTGQWTFTKGDVRENLDSVPQDVDYLFIDADHGARFARWYIENLFPAVPGGTPTSVHDVYHGRRPKPFSEGSVIVKWLAENNVEFFTPSPAKSPAEYAEIAEIKKGLGLDEPVRDSRHNPMIFFDLPSL</sequence>
<reference evidence="2" key="1">
    <citation type="submission" date="2024-05" db="EMBL/GenBank/DDBJ databases">
        <title>30 novel species of actinomycetes from the DSMZ collection.</title>
        <authorList>
            <person name="Nouioui I."/>
        </authorList>
    </citation>
    <scope>NUCLEOTIDE SEQUENCE</scope>
    <source>
        <strain evidence="2">DSM 41527</strain>
    </source>
</reference>
<dbReference type="InterPro" id="IPR029063">
    <property type="entry name" value="SAM-dependent_MTases_sf"/>
</dbReference>
<keyword evidence="2" id="KW-0808">Transferase</keyword>
<organism evidence="2 3">
    <name type="scientific">Streptomyces mooreae</name>
    <dbReference type="NCBI Taxonomy" id="3075523"/>
    <lineage>
        <taxon>Bacteria</taxon>
        <taxon>Bacillati</taxon>
        <taxon>Actinomycetota</taxon>
        <taxon>Actinomycetes</taxon>
        <taxon>Kitasatosporales</taxon>
        <taxon>Streptomycetaceae</taxon>
        <taxon>Streptomyces</taxon>
    </lineage>
</organism>
<dbReference type="Pfam" id="PF13578">
    <property type="entry name" value="Methyltransf_24"/>
    <property type="match status" value="1"/>
</dbReference>
<protein>
    <submittedName>
        <fullName evidence="2">Class I SAM-dependent methyltransferase</fullName>
        <ecNumber evidence="2">2.1.1.-</ecNumber>
    </submittedName>
</protein>
<dbReference type="GO" id="GO:0032259">
    <property type="term" value="P:methylation"/>
    <property type="evidence" value="ECO:0007669"/>
    <property type="project" value="UniProtKB-KW"/>
</dbReference>
<proteinExistence type="predicted"/>
<keyword evidence="3" id="KW-1185">Reference proteome</keyword>
<dbReference type="SUPFAM" id="SSF53335">
    <property type="entry name" value="S-adenosyl-L-methionine-dependent methyltransferases"/>
    <property type="match status" value="1"/>
</dbReference>
<dbReference type="EC" id="2.1.1.-" evidence="2"/>
<dbReference type="GO" id="GO:0008168">
    <property type="term" value="F:methyltransferase activity"/>
    <property type="evidence" value="ECO:0007669"/>
    <property type="project" value="UniProtKB-KW"/>
</dbReference>
<keyword evidence="1" id="KW-0175">Coiled coil</keyword>
<dbReference type="EMBL" id="JAVRFE010000009">
    <property type="protein sequence ID" value="MDT0455953.1"/>
    <property type="molecule type" value="Genomic_DNA"/>
</dbReference>
<dbReference type="Proteomes" id="UP001180551">
    <property type="component" value="Unassembled WGS sequence"/>
</dbReference>
<evidence type="ECO:0000313" key="3">
    <source>
        <dbReference type="Proteomes" id="UP001180551"/>
    </source>
</evidence>
<gene>
    <name evidence="2" type="ORF">RM550_09400</name>
</gene>
<accession>A0ABU2T3Z0</accession>
<keyword evidence="2" id="KW-0489">Methyltransferase</keyword>